<feature type="compositionally biased region" description="Low complexity" evidence="1">
    <location>
        <begin position="270"/>
        <end position="279"/>
    </location>
</feature>
<accession>A0A7R9QFT4</accession>
<sequence>MPSSIHSYGARSTTSIATTRSRTLAGSRKVKLKWWERRPVIRNALFTDLQKGSYLAAIYTLIESLFQISLAIFDTYCLAEASPGSTHFRSFGISFLFVYSGNQHIRRTLIAIAVILFCAAVYLLVSSLILMTALRKEHEQRFVHWLRAMAFFIVWRTLTIIFQSLVNDLYFGYHQAMLIIWFLLTGVNAFAWLIVYSNYQELSDITRLEDMAKLKMSTLSSLNASRSLSRHSLDSTGQYKIGAGGSVSSQPSPQIYPHHMHHHMGGQPRSSTSSTASYSIQPSPRTSGHNTIPMACYNPNGQPSPAQRSHTTSRSTPSTAPV</sequence>
<dbReference type="GO" id="GO:0060857">
    <property type="term" value="P:establishment of glial blood-brain barrier"/>
    <property type="evidence" value="ECO:0007669"/>
    <property type="project" value="TreeGrafter"/>
</dbReference>
<organism evidence="3">
    <name type="scientific">Oppiella nova</name>
    <dbReference type="NCBI Taxonomy" id="334625"/>
    <lineage>
        <taxon>Eukaryota</taxon>
        <taxon>Metazoa</taxon>
        <taxon>Ecdysozoa</taxon>
        <taxon>Arthropoda</taxon>
        <taxon>Chelicerata</taxon>
        <taxon>Arachnida</taxon>
        <taxon>Acari</taxon>
        <taxon>Acariformes</taxon>
        <taxon>Sarcoptiformes</taxon>
        <taxon>Oribatida</taxon>
        <taxon>Brachypylina</taxon>
        <taxon>Oppioidea</taxon>
        <taxon>Oppiidae</taxon>
        <taxon>Oppiella</taxon>
    </lineage>
</organism>
<feature type="transmembrane region" description="Helical" evidence="2">
    <location>
        <begin position="178"/>
        <end position="199"/>
    </location>
</feature>
<dbReference type="Proteomes" id="UP000728032">
    <property type="component" value="Unassembled WGS sequence"/>
</dbReference>
<evidence type="ECO:0000256" key="2">
    <source>
        <dbReference type="SAM" id="Phobius"/>
    </source>
</evidence>
<name>A0A7R9QFT4_9ACAR</name>
<protein>
    <submittedName>
        <fullName evidence="3">Uncharacterized protein</fullName>
    </submittedName>
</protein>
<reference evidence="3" key="1">
    <citation type="submission" date="2020-11" db="EMBL/GenBank/DDBJ databases">
        <authorList>
            <person name="Tran Van P."/>
        </authorList>
    </citation>
    <scope>NUCLEOTIDE SEQUENCE</scope>
</reference>
<evidence type="ECO:0000313" key="3">
    <source>
        <dbReference type="EMBL" id="CAD7644158.1"/>
    </source>
</evidence>
<feature type="transmembrane region" description="Helical" evidence="2">
    <location>
        <begin position="145"/>
        <end position="166"/>
    </location>
</feature>
<dbReference type="OrthoDB" id="8174021at2759"/>
<dbReference type="GO" id="GO:0019991">
    <property type="term" value="P:septate junction assembly"/>
    <property type="evidence" value="ECO:0007669"/>
    <property type="project" value="TreeGrafter"/>
</dbReference>
<proteinExistence type="predicted"/>
<gene>
    <name evidence="3" type="ORF">ONB1V03_LOCUS4516</name>
</gene>
<dbReference type="EMBL" id="OC916404">
    <property type="protein sequence ID" value="CAD7644158.1"/>
    <property type="molecule type" value="Genomic_DNA"/>
</dbReference>
<keyword evidence="2" id="KW-0812">Transmembrane</keyword>
<feature type="region of interest" description="Disordered" evidence="1">
    <location>
        <begin position="240"/>
        <end position="322"/>
    </location>
</feature>
<keyword evidence="2" id="KW-0472">Membrane</keyword>
<feature type="transmembrane region" description="Helical" evidence="2">
    <location>
        <begin position="109"/>
        <end position="133"/>
    </location>
</feature>
<dbReference type="GO" id="GO:0035159">
    <property type="term" value="P:regulation of tube length, open tracheal system"/>
    <property type="evidence" value="ECO:0007669"/>
    <property type="project" value="TreeGrafter"/>
</dbReference>
<dbReference type="GO" id="GO:0005886">
    <property type="term" value="C:plasma membrane"/>
    <property type="evidence" value="ECO:0007669"/>
    <property type="project" value="TreeGrafter"/>
</dbReference>
<dbReference type="AlphaFoldDB" id="A0A7R9QFT4"/>
<keyword evidence="4" id="KW-1185">Reference proteome</keyword>
<dbReference type="PANTHER" id="PTHR36694:SF4">
    <property type="entry name" value="LD42595P"/>
    <property type="match status" value="1"/>
</dbReference>
<feature type="compositionally biased region" description="Polar residues" evidence="1">
    <location>
        <begin position="280"/>
        <end position="290"/>
    </location>
</feature>
<feature type="compositionally biased region" description="Low complexity" evidence="1">
    <location>
        <begin position="308"/>
        <end position="322"/>
    </location>
</feature>
<dbReference type="PANTHER" id="PTHR36694">
    <property type="entry name" value="PASIFLORA 1, ISOFORM A-RELATED"/>
    <property type="match status" value="1"/>
</dbReference>
<evidence type="ECO:0000313" key="4">
    <source>
        <dbReference type="Proteomes" id="UP000728032"/>
    </source>
</evidence>
<evidence type="ECO:0000256" key="1">
    <source>
        <dbReference type="SAM" id="MobiDB-lite"/>
    </source>
</evidence>
<keyword evidence="2" id="KW-1133">Transmembrane helix</keyword>
<dbReference type="EMBL" id="CAJPVJ010001579">
    <property type="protein sequence ID" value="CAG2164969.1"/>
    <property type="molecule type" value="Genomic_DNA"/>
</dbReference>